<evidence type="ECO:0000256" key="3">
    <source>
        <dbReference type="ARBA" id="ARBA00022989"/>
    </source>
</evidence>
<dbReference type="SUPFAM" id="SSF161098">
    <property type="entry name" value="MetI-like"/>
    <property type="match status" value="1"/>
</dbReference>
<evidence type="ECO:0000313" key="8">
    <source>
        <dbReference type="Proteomes" id="UP000321798"/>
    </source>
</evidence>
<evidence type="ECO:0000256" key="4">
    <source>
        <dbReference type="ARBA" id="ARBA00023136"/>
    </source>
</evidence>
<dbReference type="CDD" id="cd06261">
    <property type="entry name" value="TM_PBP2"/>
    <property type="match status" value="1"/>
</dbReference>
<evidence type="ECO:0000313" key="7">
    <source>
        <dbReference type="EMBL" id="GEP67623.1"/>
    </source>
</evidence>
<dbReference type="Pfam" id="PF00528">
    <property type="entry name" value="BPD_transp_1"/>
    <property type="match status" value="1"/>
</dbReference>
<evidence type="ECO:0000256" key="2">
    <source>
        <dbReference type="ARBA" id="ARBA00022692"/>
    </source>
</evidence>
<sequence>MRYILQKLGFYAVALWAALTLNFFIPRLMPGNPVDIMVSKLATKGPVTADTRAAIAAMLGTDTQAPLWQQYVDYLHALVSGDLGTSVAYFPASVNEIIGQTLPWTIGLIGISTVISFLVGVGLGTFAGWKRGSWVDNLIPFTTMLQSVPYFWLALLLLFFFGSVWPVFPLNGGYDVYTFAGPELSWGFISSVLYHGALPALTIVISSIGGWMLGMRNMMVSTLSEDYILTAEAKGLRPGRVRAAYASRNAVLPSIAGFAISLGFVVAGSIVTEAVFSYPGIGSALLMAVNSNDYSLMQGIFLVITLAVLGANLLVDLLYGVIDPRTRARS</sequence>
<feature type="transmembrane region" description="Helical" evidence="5">
    <location>
        <begin position="250"/>
        <end position="276"/>
    </location>
</feature>
<feature type="transmembrane region" description="Helical" evidence="5">
    <location>
        <begin position="150"/>
        <end position="168"/>
    </location>
</feature>
<evidence type="ECO:0000256" key="1">
    <source>
        <dbReference type="ARBA" id="ARBA00004141"/>
    </source>
</evidence>
<comment type="similarity">
    <text evidence="5">Belongs to the binding-protein-dependent transport system permease family.</text>
</comment>
<feature type="transmembrane region" description="Helical" evidence="5">
    <location>
        <begin position="7"/>
        <end position="25"/>
    </location>
</feature>
<keyword evidence="8" id="KW-1185">Reference proteome</keyword>
<keyword evidence="4 5" id="KW-0472">Membrane</keyword>
<keyword evidence="2 5" id="KW-0812">Transmembrane</keyword>
<dbReference type="Proteomes" id="UP000321798">
    <property type="component" value="Unassembled WGS sequence"/>
</dbReference>
<evidence type="ECO:0000259" key="6">
    <source>
        <dbReference type="PROSITE" id="PS50928"/>
    </source>
</evidence>
<dbReference type="EMBL" id="BKAL01000001">
    <property type="protein sequence ID" value="GEP67623.1"/>
    <property type="molecule type" value="Genomic_DNA"/>
</dbReference>
<dbReference type="GO" id="GO:0055085">
    <property type="term" value="P:transmembrane transport"/>
    <property type="evidence" value="ECO:0007669"/>
    <property type="project" value="InterPro"/>
</dbReference>
<dbReference type="RefSeq" id="WP_146951378.1">
    <property type="nucleotide sequence ID" value="NZ_BAABBJ010000005.1"/>
</dbReference>
<protein>
    <submittedName>
        <fullName evidence="7">Peptide ABC transporter permease</fullName>
    </submittedName>
</protein>
<comment type="subcellular location">
    <subcellularLocation>
        <location evidence="5">Cell membrane</location>
        <topology evidence="5">Multi-pass membrane protein</topology>
    </subcellularLocation>
    <subcellularLocation>
        <location evidence="1">Membrane</location>
        <topology evidence="1">Multi-pass membrane protein</topology>
    </subcellularLocation>
</comment>
<feature type="domain" description="ABC transmembrane type-1" evidence="6">
    <location>
        <begin position="102"/>
        <end position="315"/>
    </location>
</feature>
<feature type="transmembrane region" description="Helical" evidence="5">
    <location>
        <begin position="188"/>
        <end position="213"/>
    </location>
</feature>
<keyword evidence="3 5" id="KW-1133">Transmembrane helix</keyword>
<evidence type="ECO:0000256" key="5">
    <source>
        <dbReference type="RuleBase" id="RU363032"/>
    </source>
</evidence>
<organism evidence="7 8">
    <name type="scientific">Cellulomonas soli</name>
    <dbReference type="NCBI Taxonomy" id="931535"/>
    <lineage>
        <taxon>Bacteria</taxon>
        <taxon>Bacillati</taxon>
        <taxon>Actinomycetota</taxon>
        <taxon>Actinomycetes</taxon>
        <taxon>Micrococcales</taxon>
        <taxon>Cellulomonadaceae</taxon>
        <taxon>Cellulomonas</taxon>
    </lineage>
</organism>
<name>A0A512P8U6_9CELL</name>
<gene>
    <name evidence="7" type="ORF">CSO01_03380</name>
</gene>
<dbReference type="AlphaFoldDB" id="A0A512P8U6"/>
<dbReference type="PANTHER" id="PTHR43376">
    <property type="entry name" value="OLIGOPEPTIDE TRANSPORT SYSTEM PERMEASE PROTEIN"/>
    <property type="match status" value="1"/>
</dbReference>
<comment type="caution">
    <text evidence="7">The sequence shown here is derived from an EMBL/GenBank/DDBJ whole genome shotgun (WGS) entry which is preliminary data.</text>
</comment>
<proteinExistence type="inferred from homology"/>
<keyword evidence="5" id="KW-0813">Transport</keyword>
<dbReference type="InterPro" id="IPR035906">
    <property type="entry name" value="MetI-like_sf"/>
</dbReference>
<dbReference type="Gene3D" id="1.10.3720.10">
    <property type="entry name" value="MetI-like"/>
    <property type="match status" value="1"/>
</dbReference>
<dbReference type="OrthoDB" id="9778910at2"/>
<feature type="transmembrane region" description="Helical" evidence="5">
    <location>
        <begin position="296"/>
        <end position="322"/>
    </location>
</feature>
<dbReference type="InterPro" id="IPR000515">
    <property type="entry name" value="MetI-like"/>
</dbReference>
<reference evidence="7 8" key="1">
    <citation type="submission" date="2019-07" db="EMBL/GenBank/DDBJ databases">
        <title>Whole genome shotgun sequence of Cellulomonas soli NBRC 109434.</title>
        <authorList>
            <person name="Hosoyama A."/>
            <person name="Uohara A."/>
            <person name="Ohji S."/>
            <person name="Ichikawa N."/>
        </authorList>
    </citation>
    <scope>NUCLEOTIDE SEQUENCE [LARGE SCALE GENOMIC DNA]</scope>
    <source>
        <strain evidence="7 8">NBRC 109434</strain>
    </source>
</reference>
<dbReference type="GO" id="GO:0005886">
    <property type="term" value="C:plasma membrane"/>
    <property type="evidence" value="ECO:0007669"/>
    <property type="project" value="UniProtKB-SubCell"/>
</dbReference>
<feature type="transmembrane region" description="Helical" evidence="5">
    <location>
        <begin position="104"/>
        <end position="129"/>
    </location>
</feature>
<accession>A0A512P8U6</accession>
<dbReference type="PANTHER" id="PTHR43376:SF1">
    <property type="entry name" value="OLIGOPEPTIDE TRANSPORT SYSTEM PERMEASE PROTEIN"/>
    <property type="match status" value="1"/>
</dbReference>
<dbReference type="PROSITE" id="PS50928">
    <property type="entry name" value="ABC_TM1"/>
    <property type="match status" value="1"/>
</dbReference>